<keyword evidence="3" id="KW-1185">Reference proteome</keyword>
<dbReference type="InterPro" id="IPR002545">
    <property type="entry name" value="CheW-lke_dom"/>
</dbReference>
<dbReference type="SMART" id="SM00260">
    <property type="entry name" value="CheW"/>
    <property type="match status" value="1"/>
</dbReference>
<proteinExistence type="predicted"/>
<sequence length="155" mass="17344">MKKVANSQKEVIFRIQQEEYGISITEILSIEKSCSITPIANQNPFFIGVTDLRGTIIPIIDMCKVFNYATTSSSESRCYIMVMVKNQIFGLMVDAATDIVEVPSDVIQKMPSFFSEFIYGMAQLGTRMIVLLDLPTLLSTISTDRTLPTLSDTLR</sequence>
<name>A0A518VAZ3_BRELA</name>
<dbReference type="PANTHER" id="PTHR22617:SF23">
    <property type="entry name" value="CHEMOTAXIS PROTEIN CHEW"/>
    <property type="match status" value="1"/>
</dbReference>
<dbReference type="Proteomes" id="UP000319432">
    <property type="component" value="Chromosome"/>
</dbReference>
<dbReference type="GO" id="GO:0006935">
    <property type="term" value="P:chemotaxis"/>
    <property type="evidence" value="ECO:0007669"/>
    <property type="project" value="InterPro"/>
</dbReference>
<protein>
    <submittedName>
        <fullName evidence="2">Purine-binding chemotaxis protein CheW</fullName>
    </submittedName>
</protein>
<dbReference type="GO" id="GO:0005829">
    <property type="term" value="C:cytosol"/>
    <property type="evidence" value="ECO:0007669"/>
    <property type="project" value="TreeGrafter"/>
</dbReference>
<dbReference type="Pfam" id="PF01584">
    <property type="entry name" value="CheW"/>
    <property type="match status" value="1"/>
</dbReference>
<dbReference type="Gene3D" id="2.40.50.180">
    <property type="entry name" value="CheA-289, Domain 4"/>
    <property type="match status" value="1"/>
</dbReference>
<dbReference type="Gene3D" id="2.30.30.40">
    <property type="entry name" value="SH3 Domains"/>
    <property type="match status" value="1"/>
</dbReference>
<gene>
    <name evidence="2" type="ORF">EEL30_18840</name>
</gene>
<evidence type="ECO:0000313" key="2">
    <source>
        <dbReference type="EMBL" id="QDX94160.1"/>
    </source>
</evidence>
<dbReference type="AlphaFoldDB" id="A0A518VAZ3"/>
<dbReference type="GO" id="GO:0007165">
    <property type="term" value="P:signal transduction"/>
    <property type="evidence" value="ECO:0007669"/>
    <property type="project" value="InterPro"/>
</dbReference>
<dbReference type="InterPro" id="IPR039315">
    <property type="entry name" value="CheW"/>
</dbReference>
<organism evidence="2 3">
    <name type="scientific">Brevibacillus laterosporus</name>
    <name type="common">Bacillus laterosporus</name>
    <dbReference type="NCBI Taxonomy" id="1465"/>
    <lineage>
        <taxon>Bacteria</taxon>
        <taxon>Bacillati</taxon>
        <taxon>Bacillota</taxon>
        <taxon>Bacilli</taxon>
        <taxon>Bacillales</taxon>
        <taxon>Paenibacillaceae</taxon>
        <taxon>Brevibacillus</taxon>
    </lineage>
</organism>
<dbReference type="InterPro" id="IPR036061">
    <property type="entry name" value="CheW-like_dom_sf"/>
</dbReference>
<dbReference type="PROSITE" id="PS50851">
    <property type="entry name" value="CHEW"/>
    <property type="match status" value="1"/>
</dbReference>
<dbReference type="PANTHER" id="PTHR22617">
    <property type="entry name" value="CHEMOTAXIS SENSOR HISTIDINE KINASE-RELATED"/>
    <property type="match status" value="1"/>
</dbReference>
<evidence type="ECO:0000259" key="1">
    <source>
        <dbReference type="PROSITE" id="PS50851"/>
    </source>
</evidence>
<evidence type="ECO:0000313" key="3">
    <source>
        <dbReference type="Proteomes" id="UP000319432"/>
    </source>
</evidence>
<dbReference type="EMBL" id="CP033464">
    <property type="protein sequence ID" value="QDX94160.1"/>
    <property type="molecule type" value="Genomic_DNA"/>
</dbReference>
<feature type="domain" description="CheW-like" evidence="1">
    <location>
        <begin position="7"/>
        <end position="143"/>
    </location>
</feature>
<reference evidence="2 3" key="1">
    <citation type="submission" date="2018-11" db="EMBL/GenBank/DDBJ databases">
        <title>Phylogenetic determinants of toxin gene distribution in genomes of Brevibacillus laterosporus.</title>
        <authorList>
            <person name="Glare T.R."/>
            <person name="Durrant A."/>
            <person name="Berry C."/>
            <person name="Palma L."/>
            <person name="Ormskirk M."/>
            <person name="Cox M.O."/>
        </authorList>
    </citation>
    <scope>NUCLEOTIDE SEQUENCE [LARGE SCALE GENOMIC DNA]</scope>
    <source>
        <strain evidence="2 3">1821L</strain>
    </source>
</reference>
<dbReference type="SUPFAM" id="SSF50341">
    <property type="entry name" value="CheW-like"/>
    <property type="match status" value="1"/>
</dbReference>
<dbReference type="OrthoDB" id="9794382at2"/>
<accession>A0A518VAZ3</accession>